<accession>A0A8S5P9A1</accession>
<name>A0A8S5P9A1_9CAUD</name>
<dbReference type="EMBL" id="BK015360">
    <property type="protein sequence ID" value="DAE03240.1"/>
    <property type="molecule type" value="Genomic_DNA"/>
</dbReference>
<organism evidence="1">
    <name type="scientific">Siphoviridae sp. ct2kB26</name>
    <dbReference type="NCBI Taxonomy" id="2825317"/>
    <lineage>
        <taxon>Viruses</taxon>
        <taxon>Duplodnaviria</taxon>
        <taxon>Heunggongvirae</taxon>
        <taxon>Uroviricota</taxon>
        <taxon>Caudoviricetes</taxon>
    </lineage>
</organism>
<sequence>MRLIDADAAYERAQADSRRGALEDWKFDMIVNLLDSAPTVDAAPVVRCRDYKFMLPDVLPYVGKAYAVGLKCDLRDDYSICEGDYCSRGARRGGGPDGR</sequence>
<proteinExistence type="predicted"/>
<evidence type="ECO:0000313" key="1">
    <source>
        <dbReference type="EMBL" id="DAE03240.1"/>
    </source>
</evidence>
<protein>
    <submittedName>
        <fullName evidence="1">Uncharacterized protein</fullName>
    </submittedName>
</protein>
<reference evidence="1" key="1">
    <citation type="journal article" date="2021" name="Proc. Natl. Acad. Sci. U.S.A.">
        <title>A Catalog of Tens of Thousands of Viruses from Human Metagenomes Reveals Hidden Associations with Chronic Diseases.</title>
        <authorList>
            <person name="Tisza M.J."/>
            <person name="Buck C.B."/>
        </authorList>
    </citation>
    <scope>NUCLEOTIDE SEQUENCE</scope>
    <source>
        <strain evidence="1">Ct2kB26</strain>
    </source>
</reference>